<dbReference type="Gene3D" id="1.20.1250.20">
    <property type="entry name" value="MFS general substrate transporter like domains"/>
    <property type="match status" value="2"/>
</dbReference>
<keyword evidence="2 6" id="KW-0812">Transmembrane</keyword>
<dbReference type="InterPro" id="IPR020846">
    <property type="entry name" value="MFS_dom"/>
</dbReference>
<sequence length="632" mass="70274">MPSDLVPSRRKNRGFLGSDSSALPAQDEQDRNQLRYELDLNSWNFRIWGVAASGFLTDSYNLFSTNVILASVAFVYYPDGGQWPSLLINLFTLLGSVLGQVLFGFLADYFGRTRLYGIELVLVIVSTIGVATSSRGVGDLSFLGLFIWWRFVMGIGIGAEYPLSAVITSEWSSTQSRATMLASVFLMQPIGQALAQLVGLWVLLSFNSTNNLQAMQCGLNTAHQDECRKAVDGIWRIVIGSGAIPALLAIIFRFFLFDCGLYSLEVRNKPAIAIMNTQRVYGAPSGGGIGNTFQMQNQNSIQPEVSEPRAMPIQFSKEDLYTYFIRDGNWHYLFGTAMTWFFLDVSFYGLSLDNRRTLSDMWATQSPVPIDERLECWKSSITGGNSTVPQWRKSGIPVWQTDVLHPCATIYDVLIEQTKQYLLTVSIASIAGSVCFIFFANRLPRRHWLTASFLILAVFLATTGGVYYAVRRTAAAPATVVFVAVNHFVFNFGANTLTFIIPAEIFPTCYRCTCHGISAAAGKLGSIVAVLVVYGINSAAYKSDTRQGLIFLLFGSVAAVGALFSWLYLPDLQRVMEDNGRRFLETKDLEELGGGRRRARHDGEIVTFQERWQSLRNRRAGSYRRNESSSSS</sequence>
<reference evidence="8 9" key="1">
    <citation type="journal article" date="2018" name="PLoS Genet.">
        <title>Repeat elements organise 3D genome structure and mediate transcription in the filamentous fungus Epichloe festucae.</title>
        <authorList>
            <person name="Winter D.J."/>
            <person name="Ganley A.R.D."/>
            <person name="Young C.A."/>
            <person name="Liachko I."/>
            <person name="Schardl C.L."/>
            <person name="Dupont P.Y."/>
            <person name="Berry D."/>
            <person name="Ram A."/>
            <person name="Scott B."/>
            <person name="Cox M.P."/>
        </authorList>
    </citation>
    <scope>NUCLEOTIDE SEQUENCE [LARGE SCALE GENOMIC DNA]</scope>
    <source>
        <strain evidence="8 9">Fl1</strain>
    </source>
</reference>
<dbReference type="GO" id="GO:0022857">
    <property type="term" value="F:transmembrane transporter activity"/>
    <property type="evidence" value="ECO:0007669"/>
    <property type="project" value="InterPro"/>
</dbReference>
<dbReference type="SUPFAM" id="SSF103473">
    <property type="entry name" value="MFS general substrate transporter"/>
    <property type="match status" value="1"/>
</dbReference>
<evidence type="ECO:0000256" key="4">
    <source>
        <dbReference type="ARBA" id="ARBA00023136"/>
    </source>
</evidence>
<feature type="transmembrane region" description="Helical" evidence="6">
    <location>
        <begin position="421"/>
        <end position="441"/>
    </location>
</feature>
<feature type="transmembrane region" description="Helical" evidence="6">
    <location>
        <begin position="448"/>
        <end position="470"/>
    </location>
</feature>
<dbReference type="InterPro" id="IPR005829">
    <property type="entry name" value="Sugar_transporter_CS"/>
</dbReference>
<dbReference type="AlphaFoldDB" id="A0A7S9PUV7"/>
<accession>A0A7S9PUV7</accession>
<evidence type="ECO:0000259" key="7">
    <source>
        <dbReference type="PROSITE" id="PS50850"/>
    </source>
</evidence>
<evidence type="ECO:0000313" key="8">
    <source>
        <dbReference type="EMBL" id="QPG99311.1"/>
    </source>
</evidence>
<protein>
    <recommendedName>
        <fullName evidence="7">Major facilitator superfamily (MFS) profile domain-containing protein</fullName>
    </recommendedName>
</protein>
<feature type="transmembrane region" description="Helical" evidence="6">
    <location>
        <begin position="140"/>
        <end position="159"/>
    </location>
</feature>
<dbReference type="GO" id="GO:0016020">
    <property type="term" value="C:membrane"/>
    <property type="evidence" value="ECO:0007669"/>
    <property type="project" value="UniProtKB-SubCell"/>
</dbReference>
<feature type="transmembrane region" description="Helical" evidence="6">
    <location>
        <begin position="513"/>
        <end position="536"/>
    </location>
</feature>
<proteinExistence type="predicted"/>
<keyword evidence="9" id="KW-1185">Reference proteome</keyword>
<dbReference type="PROSITE" id="PS00217">
    <property type="entry name" value="SUGAR_TRANSPORT_2"/>
    <property type="match status" value="1"/>
</dbReference>
<name>A0A7S9PUV7_EPIFF</name>
<dbReference type="PANTHER" id="PTHR24064">
    <property type="entry name" value="SOLUTE CARRIER FAMILY 22 MEMBER"/>
    <property type="match status" value="1"/>
</dbReference>
<keyword evidence="4 6" id="KW-0472">Membrane</keyword>
<feature type="transmembrane region" description="Helical" evidence="6">
    <location>
        <begin position="234"/>
        <end position="257"/>
    </location>
</feature>
<dbReference type="EMBL" id="CP031387">
    <property type="protein sequence ID" value="QPG99311.1"/>
    <property type="molecule type" value="Genomic_DNA"/>
</dbReference>
<dbReference type="PROSITE" id="PS50850">
    <property type="entry name" value="MFS"/>
    <property type="match status" value="1"/>
</dbReference>
<evidence type="ECO:0000256" key="6">
    <source>
        <dbReference type="SAM" id="Phobius"/>
    </source>
</evidence>
<dbReference type="Pfam" id="PF00083">
    <property type="entry name" value="Sugar_tr"/>
    <property type="match status" value="2"/>
</dbReference>
<feature type="transmembrane region" description="Helical" evidence="6">
    <location>
        <begin position="60"/>
        <end position="77"/>
    </location>
</feature>
<feature type="region of interest" description="Disordered" evidence="5">
    <location>
        <begin position="1"/>
        <end position="24"/>
    </location>
</feature>
<evidence type="ECO:0000256" key="1">
    <source>
        <dbReference type="ARBA" id="ARBA00004141"/>
    </source>
</evidence>
<feature type="transmembrane region" description="Helical" evidence="6">
    <location>
        <begin position="330"/>
        <end position="350"/>
    </location>
</feature>
<feature type="transmembrane region" description="Helical" evidence="6">
    <location>
        <begin position="476"/>
        <end position="501"/>
    </location>
</feature>
<dbReference type="InterPro" id="IPR036259">
    <property type="entry name" value="MFS_trans_sf"/>
</dbReference>
<organism evidence="8 9">
    <name type="scientific">Epichloe festucae (strain Fl1)</name>
    <dbReference type="NCBI Taxonomy" id="877507"/>
    <lineage>
        <taxon>Eukaryota</taxon>
        <taxon>Fungi</taxon>
        <taxon>Dikarya</taxon>
        <taxon>Ascomycota</taxon>
        <taxon>Pezizomycotina</taxon>
        <taxon>Sordariomycetes</taxon>
        <taxon>Hypocreomycetidae</taxon>
        <taxon>Hypocreales</taxon>
        <taxon>Clavicipitaceae</taxon>
        <taxon>Epichloe</taxon>
    </lineage>
</organism>
<comment type="subcellular location">
    <subcellularLocation>
        <location evidence="1">Membrane</location>
        <topology evidence="1">Multi-pass membrane protein</topology>
    </subcellularLocation>
</comment>
<keyword evidence="3 6" id="KW-1133">Transmembrane helix</keyword>
<feature type="domain" description="Major facilitator superfamily (MFS) profile" evidence="7">
    <location>
        <begin position="47"/>
        <end position="573"/>
    </location>
</feature>
<dbReference type="OrthoDB" id="433512at2759"/>
<feature type="transmembrane region" description="Helical" evidence="6">
    <location>
        <begin position="83"/>
        <end position="103"/>
    </location>
</feature>
<gene>
    <name evidence="8" type="ORF">C2857_001448</name>
</gene>
<feature type="transmembrane region" description="Helical" evidence="6">
    <location>
        <begin position="548"/>
        <end position="569"/>
    </location>
</feature>
<evidence type="ECO:0000313" key="9">
    <source>
        <dbReference type="Proteomes" id="UP000594364"/>
    </source>
</evidence>
<evidence type="ECO:0000256" key="3">
    <source>
        <dbReference type="ARBA" id="ARBA00022989"/>
    </source>
</evidence>
<dbReference type="Proteomes" id="UP000594364">
    <property type="component" value="Chromosome 3"/>
</dbReference>
<dbReference type="InterPro" id="IPR005828">
    <property type="entry name" value="MFS_sugar_transport-like"/>
</dbReference>
<feature type="transmembrane region" description="Helical" evidence="6">
    <location>
        <begin position="180"/>
        <end position="204"/>
    </location>
</feature>
<feature type="transmembrane region" description="Helical" evidence="6">
    <location>
        <begin position="115"/>
        <end position="134"/>
    </location>
</feature>
<evidence type="ECO:0000256" key="2">
    <source>
        <dbReference type="ARBA" id="ARBA00022692"/>
    </source>
</evidence>
<evidence type="ECO:0000256" key="5">
    <source>
        <dbReference type="SAM" id="MobiDB-lite"/>
    </source>
</evidence>